<dbReference type="AlphaFoldDB" id="A0A0G1L6M8"/>
<comment type="pathway">
    <text evidence="2">Carotenoid biosynthesis.</text>
</comment>
<keyword evidence="3 8" id="KW-0812">Transmembrane</keyword>
<evidence type="ECO:0000256" key="2">
    <source>
        <dbReference type="ARBA" id="ARBA00004829"/>
    </source>
</evidence>
<dbReference type="GO" id="GO:0016872">
    <property type="term" value="F:intramolecular lyase activity"/>
    <property type="evidence" value="ECO:0007669"/>
    <property type="project" value="InterPro"/>
</dbReference>
<evidence type="ECO:0000256" key="8">
    <source>
        <dbReference type="SAM" id="Phobius"/>
    </source>
</evidence>
<gene>
    <name evidence="10" type="ORF">UW92_C0010G0015</name>
</gene>
<evidence type="ECO:0000256" key="7">
    <source>
        <dbReference type="ARBA" id="ARBA00023235"/>
    </source>
</evidence>
<dbReference type="Pfam" id="PF18916">
    <property type="entry name" value="Lycopene_cyc"/>
    <property type="match status" value="1"/>
</dbReference>
<dbReference type="GO" id="GO:0016117">
    <property type="term" value="P:carotenoid biosynthetic process"/>
    <property type="evidence" value="ECO:0007669"/>
    <property type="project" value="UniProtKB-KW"/>
</dbReference>
<feature type="transmembrane region" description="Helical" evidence="8">
    <location>
        <begin position="70"/>
        <end position="90"/>
    </location>
</feature>
<evidence type="ECO:0000256" key="5">
    <source>
        <dbReference type="ARBA" id="ARBA00022989"/>
    </source>
</evidence>
<evidence type="ECO:0000313" key="10">
    <source>
        <dbReference type="EMBL" id="KKT91586.1"/>
    </source>
</evidence>
<evidence type="ECO:0000256" key="3">
    <source>
        <dbReference type="ARBA" id="ARBA00022692"/>
    </source>
</evidence>
<dbReference type="EMBL" id="LCKF01000010">
    <property type="protein sequence ID" value="KKT91586.1"/>
    <property type="molecule type" value="Genomic_DNA"/>
</dbReference>
<comment type="caution">
    <text evidence="10">The sequence shown here is derived from an EMBL/GenBank/DDBJ whole genome shotgun (WGS) entry which is preliminary data.</text>
</comment>
<feature type="transmembrane region" description="Helical" evidence="8">
    <location>
        <begin position="32"/>
        <end position="50"/>
    </location>
</feature>
<dbReference type="GO" id="GO:0045436">
    <property type="term" value="F:lycopene beta cyclase activity"/>
    <property type="evidence" value="ECO:0007669"/>
    <property type="project" value="UniProtKB-ARBA"/>
</dbReference>
<evidence type="ECO:0000313" key="11">
    <source>
        <dbReference type="Proteomes" id="UP000033966"/>
    </source>
</evidence>
<feature type="domain" description="Lycopene cyclase" evidence="9">
    <location>
        <begin position="135"/>
        <end position="208"/>
    </location>
</feature>
<feature type="transmembrane region" description="Helical" evidence="8">
    <location>
        <begin position="6"/>
        <end position="23"/>
    </location>
</feature>
<protein>
    <recommendedName>
        <fullName evidence="9">Lycopene cyclase domain-containing protein</fullName>
    </recommendedName>
</protein>
<organism evidence="10 11">
    <name type="scientific">Candidatus Jorgensenbacteria bacterium GW2011_GWA2_45_13</name>
    <dbReference type="NCBI Taxonomy" id="1618662"/>
    <lineage>
        <taxon>Bacteria</taxon>
        <taxon>Candidatus Joergenseniibacteriota</taxon>
    </lineage>
</organism>
<evidence type="ECO:0000256" key="6">
    <source>
        <dbReference type="ARBA" id="ARBA00023136"/>
    </source>
</evidence>
<sequence length="208" mass="23691">MQYIWLIWSLILIAIWLIIYISLGSGKEKKEMFVVSLWTSLLGLTEPLFVPEYWSPPSLFDLAMRTGFDIESLIFSFGIGGIAVILYGRIFRRQDVSMSAKEHHLPRHKFHIWMLLSAPAILIALLLTTDLNPLHSSIIAMIVGGLATWYCRPDLKKKMIVSAFIFLGLYFLYFLTLIAISPGYVEQVWNLEAISGILIMGIPLEELL</sequence>
<feature type="transmembrane region" description="Helical" evidence="8">
    <location>
        <begin position="110"/>
        <end position="128"/>
    </location>
</feature>
<accession>A0A0G1L6M8</accession>
<dbReference type="InterPro" id="IPR017825">
    <property type="entry name" value="Lycopene_cyclase_dom"/>
</dbReference>
<keyword evidence="7" id="KW-0413">Isomerase</keyword>
<keyword evidence="4" id="KW-0125">Carotenoid biosynthesis</keyword>
<evidence type="ECO:0000256" key="4">
    <source>
        <dbReference type="ARBA" id="ARBA00022746"/>
    </source>
</evidence>
<proteinExistence type="predicted"/>
<feature type="transmembrane region" description="Helical" evidence="8">
    <location>
        <begin position="163"/>
        <end position="185"/>
    </location>
</feature>
<dbReference type="GO" id="GO:0016020">
    <property type="term" value="C:membrane"/>
    <property type="evidence" value="ECO:0007669"/>
    <property type="project" value="UniProtKB-SubCell"/>
</dbReference>
<name>A0A0G1L6M8_9BACT</name>
<comment type="subcellular location">
    <subcellularLocation>
        <location evidence="1">Membrane</location>
        <topology evidence="1">Multi-pass membrane protein</topology>
    </subcellularLocation>
</comment>
<evidence type="ECO:0000259" key="9">
    <source>
        <dbReference type="Pfam" id="PF18916"/>
    </source>
</evidence>
<dbReference type="Proteomes" id="UP000033966">
    <property type="component" value="Unassembled WGS sequence"/>
</dbReference>
<feature type="transmembrane region" description="Helical" evidence="8">
    <location>
        <begin position="134"/>
        <end position="151"/>
    </location>
</feature>
<keyword evidence="6 8" id="KW-0472">Membrane</keyword>
<dbReference type="PATRIC" id="fig|1618662.3.peg.258"/>
<evidence type="ECO:0000256" key="1">
    <source>
        <dbReference type="ARBA" id="ARBA00004141"/>
    </source>
</evidence>
<reference evidence="10 11" key="1">
    <citation type="journal article" date="2015" name="Nature">
        <title>rRNA introns, odd ribosomes, and small enigmatic genomes across a large radiation of phyla.</title>
        <authorList>
            <person name="Brown C.T."/>
            <person name="Hug L.A."/>
            <person name="Thomas B.C."/>
            <person name="Sharon I."/>
            <person name="Castelle C.J."/>
            <person name="Singh A."/>
            <person name="Wilkins M.J."/>
            <person name="Williams K.H."/>
            <person name="Banfield J.F."/>
        </authorList>
    </citation>
    <scope>NUCLEOTIDE SEQUENCE [LARGE SCALE GENOMIC DNA]</scope>
</reference>
<keyword evidence="5 8" id="KW-1133">Transmembrane helix</keyword>